<protein>
    <submittedName>
        <fullName evidence="2">Uncharacterized protein</fullName>
    </submittedName>
</protein>
<dbReference type="RefSeq" id="XP_053028115.1">
    <property type="nucleotide sequence ID" value="XM_053164535.1"/>
</dbReference>
<accession>A0ABY7D5R2</accession>
<evidence type="ECO:0000313" key="2">
    <source>
        <dbReference type="EMBL" id="WAQ92560.1"/>
    </source>
</evidence>
<sequence length="340" mass="38199">MGGTESHLGVAKAKEAAAESQESNSVLDLTSDFSAPYVVGSSSDHHPSGSTSSSQGVYDHAHLAPSPVEDPSISVSSHNLNSNTASPQNFPLMDSEIDKRVASFQTYIESIAEIKPTDPIYLKNWEFRTICKARTDVTQDVDTLTKLYRILIEEMWKSHVTTLCPSPDLDYKIEFERLFGWLKMQMFTPEEGLPIHGWMNYKEQMPWWDRFQGRHADYNKVQTYLLRYFSQEVKPVHQLSYGSIVPELLRVYSNYVREAARARLAVAGVGDQARYAFWCRGSGSPAKERSVMCKLVEVKRPAAASPSKPSPPAGELMVLVRTCSGWMDLNGYLRDFLNAS</sequence>
<organism evidence="2 3">
    <name type="scientific">Puccinia triticina</name>
    <dbReference type="NCBI Taxonomy" id="208348"/>
    <lineage>
        <taxon>Eukaryota</taxon>
        <taxon>Fungi</taxon>
        <taxon>Dikarya</taxon>
        <taxon>Basidiomycota</taxon>
        <taxon>Pucciniomycotina</taxon>
        <taxon>Pucciniomycetes</taxon>
        <taxon>Pucciniales</taxon>
        <taxon>Pucciniaceae</taxon>
        <taxon>Puccinia</taxon>
    </lineage>
</organism>
<dbReference type="Proteomes" id="UP001164743">
    <property type="component" value="Chromosome 17A"/>
</dbReference>
<gene>
    <name evidence="2" type="ORF">PtA15_17A41</name>
</gene>
<keyword evidence="3" id="KW-1185">Reference proteome</keyword>
<dbReference type="GeneID" id="77805419"/>
<proteinExistence type="predicted"/>
<feature type="region of interest" description="Disordered" evidence="1">
    <location>
        <begin position="38"/>
        <end position="90"/>
    </location>
</feature>
<feature type="region of interest" description="Disordered" evidence="1">
    <location>
        <begin position="1"/>
        <end position="26"/>
    </location>
</feature>
<evidence type="ECO:0000313" key="3">
    <source>
        <dbReference type="Proteomes" id="UP001164743"/>
    </source>
</evidence>
<evidence type="ECO:0000256" key="1">
    <source>
        <dbReference type="SAM" id="MobiDB-lite"/>
    </source>
</evidence>
<feature type="compositionally biased region" description="Polar residues" evidence="1">
    <location>
        <begin position="73"/>
        <end position="89"/>
    </location>
</feature>
<name>A0ABY7D5R2_9BASI</name>
<dbReference type="EMBL" id="CP110437">
    <property type="protein sequence ID" value="WAQ92560.1"/>
    <property type="molecule type" value="Genomic_DNA"/>
</dbReference>
<reference evidence="2" key="1">
    <citation type="submission" date="2022-10" db="EMBL/GenBank/DDBJ databases">
        <title>Puccinia triticina Genome sequencing and assembly.</title>
        <authorList>
            <person name="Li C."/>
        </authorList>
    </citation>
    <scope>NUCLEOTIDE SEQUENCE</scope>
    <source>
        <strain evidence="2">Pt15</strain>
    </source>
</reference>